<sequence length="37" mass="4104">EARLLKRRRGIWLFGAEAKVDGATVATAEIMCTAREL</sequence>
<organism evidence="1">
    <name type="scientific">Thiolapillus brandeum</name>
    <dbReference type="NCBI Taxonomy" id="1076588"/>
    <lineage>
        <taxon>Bacteria</taxon>
        <taxon>Pseudomonadati</taxon>
        <taxon>Pseudomonadota</taxon>
        <taxon>Gammaproteobacteria</taxon>
        <taxon>Chromatiales</taxon>
        <taxon>Sedimenticolaceae</taxon>
        <taxon>Thiolapillus</taxon>
    </lineage>
</organism>
<comment type="caution">
    <text evidence="1">The sequence shown here is derived from an EMBL/GenBank/DDBJ whole genome shotgun (WGS) entry which is preliminary data.</text>
</comment>
<protein>
    <submittedName>
        <fullName evidence="1">3-hydroxyacyl-[acyl-carrier-protein] dehydratase FabZ</fullName>
    </submittedName>
</protein>
<dbReference type="EMBL" id="DROM01000403">
    <property type="protein sequence ID" value="HHH13908.1"/>
    <property type="molecule type" value="Genomic_DNA"/>
</dbReference>
<feature type="non-terminal residue" evidence="1">
    <location>
        <position position="1"/>
    </location>
</feature>
<name>A0A7C5J164_9GAMM</name>
<dbReference type="Gene3D" id="3.10.129.10">
    <property type="entry name" value="Hotdog Thioesterase"/>
    <property type="match status" value="1"/>
</dbReference>
<dbReference type="AlphaFoldDB" id="A0A7C5J164"/>
<reference evidence="1" key="1">
    <citation type="journal article" date="2020" name="mSystems">
        <title>Genome- and Community-Level Interaction Insights into Carbon Utilization and Element Cycling Functions of Hydrothermarchaeota in Hydrothermal Sediment.</title>
        <authorList>
            <person name="Zhou Z."/>
            <person name="Liu Y."/>
            <person name="Xu W."/>
            <person name="Pan J."/>
            <person name="Luo Z.H."/>
            <person name="Li M."/>
        </authorList>
    </citation>
    <scope>NUCLEOTIDE SEQUENCE [LARGE SCALE GENOMIC DNA]</scope>
    <source>
        <strain evidence="1">HyVt-535</strain>
    </source>
</reference>
<gene>
    <name evidence="1" type="ORF">ENJ98_06690</name>
</gene>
<proteinExistence type="predicted"/>
<evidence type="ECO:0000313" key="1">
    <source>
        <dbReference type="EMBL" id="HHH13908.1"/>
    </source>
</evidence>
<accession>A0A7C5J164</accession>
<dbReference type="Proteomes" id="UP000886100">
    <property type="component" value="Unassembled WGS sequence"/>
</dbReference>